<dbReference type="RefSeq" id="WP_014258635.1">
    <property type="nucleotide sequence ID" value="NC_016629.1"/>
</dbReference>
<dbReference type="SUPFAM" id="SSF48452">
    <property type="entry name" value="TPR-like"/>
    <property type="match status" value="3"/>
</dbReference>
<accession>F3YVQ1</accession>
<proteinExistence type="predicted"/>
<feature type="domain" description="CHAT" evidence="3">
    <location>
        <begin position="971"/>
        <end position="1295"/>
    </location>
</feature>
<reference evidence="4 5" key="1">
    <citation type="journal article" date="2011" name="J. Bacteriol.">
        <title>Genome sequence of the mercury-methylating and pleomorphic Desulfovibrio africanus Strain Walvis Bay.</title>
        <authorList>
            <person name="Brown S.D."/>
            <person name="Wall J.D."/>
            <person name="Kucken A.M."/>
            <person name="Gilmour C.C."/>
            <person name="Podar M."/>
            <person name="Brandt C.C."/>
            <person name="Teshima H."/>
            <person name="Detter J.C."/>
            <person name="Han C.S."/>
            <person name="Land M.L."/>
            <person name="Lucas S."/>
            <person name="Han J."/>
            <person name="Pennacchio L."/>
            <person name="Nolan M."/>
            <person name="Pitluck S."/>
            <person name="Woyke T."/>
            <person name="Goodwin L."/>
            <person name="Palumbo A.V."/>
            <person name="Elias D.A."/>
        </authorList>
    </citation>
    <scope>NUCLEOTIDE SEQUENCE [LARGE SCALE GENOMIC DNA]</scope>
    <source>
        <strain evidence="4 5">Walvis Bay</strain>
    </source>
</reference>
<dbReference type="eggNOG" id="COG0457">
    <property type="taxonomic scope" value="Bacteria"/>
</dbReference>
<dbReference type="PANTHER" id="PTHR10098:SF108">
    <property type="entry name" value="TETRATRICOPEPTIDE REPEAT PROTEIN 28"/>
    <property type="match status" value="1"/>
</dbReference>
<feature type="repeat" description="TPR" evidence="1">
    <location>
        <begin position="533"/>
        <end position="566"/>
    </location>
</feature>
<evidence type="ECO:0000256" key="1">
    <source>
        <dbReference type="PROSITE-ProRule" id="PRU00339"/>
    </source>
</evidence>
<dbReference type="EMBL" id="CP003221">
    <property type="protein sequence ID" value="EGJ48787.1"/>
    <property type="molecule type" value="Genomic_DNA"/>
</dbReference>
<dbReference type="InterPro" id="IPR019734">
    <property type="entry name" value="TPR_rpt"/>
</dbReference>
<keyword evidence="5" id="KW-1185">Reference proteome</keyword>
<gene>
    <name evidence="4" type="ORF">Desaf_0432</name>
</gene>
<dbReference type="eggNOG" id="COG4995">
    <property type="taxonomic scope" value="Bacteria"/>
</dbReference>
<sequence length="1299" mass="141448">MNVILAHIVPGARTIFFLMALALISLPIPAMASDPAALLAKGDRQYRLQNLDVAARFWDEALVEAEEARNERLQALARLRLGQVAVTRGKTPEAIAILEPAKAIAGRLGDKALQLNIIRVLFDIYADLEDKEKAVSLSRELLDLAQEKGDQELAFTSSRSLALLYDAMGDVKSASAMRSLYREIHGRNFAAALPPETVRTLQAAGLQGHLDLAQQYADVGNLNKALEALEQGHVAALASGDRTREAFFLHNMFLVYARWGDKPEAARLLRRSLEVRQQHALDEVGRETCVPAIEALLDLKLTEEAIGLGKECLPAFAHKRDDGWHVIVAQRLVYAAKSAGLESDAQALEGIYLALTESAVGDTARDIQTVLDRAGREGNLAQDNRESLEGKLAGLQAMSSPEVMAVLLRFEHAMHDRRYEEAEAVLAELRPKLGNQRLFDFIIRNTASKLYRSAQSNRSNLNLDLALEQYGAVLGLLMAYAPQERDLACMARVSVAQVEAYRGNYLDAERIYLDLLADMASPKAAAASSVHEHQVRTGLGTLYTAIGRFDQAEEELRTALGILSRDAVTEARPAPGQAKLVMLRHMQDQNRVLAMLGDLYQRQGRFAEAEEEYGRARETILDEVNPALRWLYREDLDLATANLGEVRLHMSRGSLEEAQKLLDGLIRKNEERHGPFANRQRLELILLQAKLDLLQGRTQNAHKILAGARAEMERSSGILHPFYAETSLLLAMAAQTGARREAYLLEAADAAIRLRAEAFHVLSEWEKRSYARQAQLYMDALLSALGPDSDPQTREEAYALWTRWKGGLLEEEARMGRLLSQAKGPEAERLTAEFTRVRAELAASVRMRGSQITPEGQKSLLARKAEIERALARSGGDGASGAEPLSVSLPAFLGALPAGSVLVDFARHAAWDLQAGKARGDRYLAFVLDPARTGVQVVDLGSAEDIDGLIARLQATLRANRTRAAGDMADLAAQLAARIVAPLRTFLQGRAEVLLSPDGPLHAMPFELLPTEIGLLADLPLRYLTSAMDLVRAARQGLPAAKAAVFADPDFSAAGEAGRPGDSLRGIGGTVAASVGDTVLNFAPLTETRAEASAVRDQLTGKMAMPTELYLGHRANEENLLSLRSPRLIHIATHSHAQARVQTAEARKAGLLDHLNGQAGFYSETAPATFLLLSGGAGSLRSGHGHGVVTPEKIQSMHLAGTELVVLSSCLSAQGDIVAGQGVFGLTRAFLVAGARSVVSSLWEVESNKTIEFMGLFYARLAETRDPARALQLARSDMRAKEPNPYYWAAFIVTGGVGR</sequence>
<evidence type="ECO:0000313" key="4">
    <source>
        <dbReference type="EMBL" id="EGJ48787.1"/>
    </source>
</evidence>
<dbReference type="KEGG" id="daf:Desaf_0432"/>
<organism evidence="4 5">
    <name type="scientific">Desulfocurvibacter africanus subsp. africanus str. Walvis Bay</name>
    <dbReference type="NCBI Taxonomy" id="690850"/>
    <lineage>
        <taxon>Bacteria</taxon>
        <taxon>Pseudomonadati</taxon>
        <taxon>Thermodesulfobacteriota</taxon>
        <taxon>Desulfovibrionia</taxon>
        <taxon>Desulfovibrionales</taxon>
        <taxon>Desulfovibrionaceae</taxon>
        <taxon>Desulfocurvibacter</taxon>
    </lineage>
</organism>
<dbReference type="STRING" id="690850.Desaf_0432"/>
<dbReference type="InterPro" id="IPR011990">
    <property type="entry name" value="TPR-like_helical_dom_sf"/>
</dbReference>
<keyword evidence="1" id="KW-0802">TPR repeat</keyword>
<dbReference type="Pfam" id="PF13181">
    <property type="entry name" value="TPR_8"/>
    <property type="match status" value="1"/>
</dbReference>
<dbReference type="Gene3D" id="1.25.40.10">
    <property type="entry name" value="Tetratricopeptide repeat domain"/>
    <property type="match status" value="3"/>
</dbReference>
<dbReference type="HOGENOM" id="CLU_002404_0_1_7"/>
<dbReference type="SMART" id="SM00028">
    <property type="entry name" value="TPR"/>
    <property type="match status" value="5"/>
</dbReference>
<dbReference type="Pfam" id="PF12770">
    <property type="entry name" value="CHAT"/>
    <property type="match status" value="1"/>
</dbReference>
<keyword evidence="2" id="KW-0732">Signal</keyword>
<dbReference type="Proteomes" id="UP000007844">
    <property type="component" value="Chromosome"/>
</dbReference>
<dbReference type="PROSITE" id="PS50005">
    <property type="entry name" value="TPR"/>
    <property type="match status" value="1"/>
</dbReference>
<dbReference type="InterPro" id="IPR024983">
    <property type="entry name" value="CHAT_dom"/>
</dbReference>
<name>F3YVQ1_DESAF</name>
<evidence type="ECO:0000256" key="2">
    <source>
        <dbReference type="SAM" id="SignalP"/>
    </source>
</evidence>
<feature type="chain" id="PRO_5003303209" description="CHAT domain-containing protein" evidence="2">
    <location>
        <begin position="33"/>
        <end position="1299"/>
    </location>
</feature>
<evidence type="ECO:0000313" key="5">
    <source>
        <dbReference type="Proteomes" id="UP000007844"/>
    </source>
</evidence>
<feature type="signal peptide" evidence="2">
    <location>
        <begin position="1"/>
        <end position="32"/>
    </location>
</feature>
<protein>
    <recommendedName>
        <fullName evidence="3">CHAT domain-containing protein</fullName>
    </recommendedName>
</protein>
<dbReference type="PANTHER" id="PTHR10098">
    <property type="entry name" value="RAPSYN-RELATED"/>
    <property type="match status" value="1"/>
</dbReference>
<evidence type="ECO:0000259" key="3">
    <source>
        <dbReference type="Pfam" id="PF12770"/>
    </source>
</evidence>